<feature type="compositionally biased region" description="Basic and acidic residues" evidence="1">
    <location>
        <begin position="232"/>
        <end position="244"/>
    </location>
</feature>
<evidence type="ECO:0000313" key="3">
    <source>
        <dbReference type="EMBL" id="TXG92863.1"/>
    </source>
</evidence>
<dbReference type="Proteomes" id="UP000471120">
    <property type="component" value="Unassembled WGS sequence"/>
</dbReference>
<feature type="compositionally biased region" description="Basic and acidic residues" evidence="1">
    <location>
        <begin position="345"/>
        <end position="363"/>
    </location>
</feature>
<comment type="caution">
    <text evidence="3">The sequence shown here is derived from an EMBL/GenBank/DDBJ whole genome shotgun (WGS) entry which is preliminary data.</text>
</comment>
<dbReference type="EMBL" id="QRCM01000001">
    <property type="protein sequence ID" value="TXG92863.1"/>
    <property type="molecule type" value="Genomic_DNA"/>
</dbReference>
<feature type="compositionally biased region" description="Basic residues" evidence="1">
    <location>
        <begin position="425"/>
        <end position="436"/>
    </location>
</feature>
<feature type="compositionally biased region" description="Basic and acidic residues" evidence="1">
    <location>
        <begin position="216"/>
        <end position="225"/>
    </location>
</feature>
<dbReference type="InterPro" id="IPR008337">
    <property type="entry name" value="Capsule_biosynth_CapB"/>
</dbReference>
<dbReference type="AlphaFoldDB" id="A0A6P2CKH8"/>
<proteinExistence type="predicted"/>
<name>A0A6P2CKH8_9NOCA</name>
<protein>
    <recommendedName>
        <fullName evidence="2">Mur ligase central domain-containing protein</fullName>
    </recommendedName>
</protein>
<dbReference type="SUPFAM" id="SSF53623">
    <property type="entry name" value="MurD-like peptide ligases, catalytic domain"/>
    <property type="match status" value="1"/>
</dbReference>
<dbReference type="GO" id="GO:0016020">
    <property type="term" value="C:membrane"/>
    <property type="evidence" value="ECO:0007669"/>
    <property type="project" value="InterPro"/>
</dbReference>
<dbReference type="InterPro" id="IPR050061">
    <property type="entry name" value="MurCDEF_pg_biosynth"/>
</dbReference>
<gene>
    <name evidence="3" type="ORF">DW322_18490</name>
</gene>
<feature type="compositionally biased region" description="Basic and acidic residues" evidence="1">
    <location>
        <begin position="268"/>
        <end position="283"/>
    </location>
</feature>
<feature type="compositionally biased region" description="Basic and acidic residues" evidence="1">
    <location>
        <begin position="290"/>
        <end position="300"/>
    </location>
</feature>
<evidence type="ECO:0000256" key="1">
    <source>
        <dbReference type="SAM" id="MobiDB-lite"/>
    </source>
</evidence>
<feature type="compositionally biased region" description="Basic residues" evidence="1">
    <location>
        <begin position="322"/>
        <end position="331"/>
    </location>
</feature>
<feature type="compositionally biased region" description="Basic residues" evidence="1">
    <location>
        <begin position="196"/>
        <end position="209"/>
    </location>
</feature>
<feature type="region of interest" description="Disordered" evidence="1">
    <location>
        <begin position="196"/>
        <end position="463"/>
    </location>
</feature>
<dbReference type="GO" id="GO:0045227">
    <property type="term" value="P:capsule polysaccharide biosynthetic process"/>
    <property type="evidence" value="ECO:0007669"/>
    <property type="project" value="InterPro"/>
</dbReference>
<feature type="domain" description="Mur ligase central" evidence="2">
    <location>
        <begin position="44"/>
        <end position="184"/>
    </location>
</feature>
<accession>A0A6P2CKH8</accession>
<dbReference type="PANTHER" id="PTHR43445:SF1">
    <property type="entry name" value="PGA SYNTHASE CAPB"/>
    <property type="match status" value="1"/>
</dbReference>
<dbReference type="InterPro" id="IPR036565">
    <property type="entry name" value="Mur-like_cat_sf"/>
</dbReference>
<reference evidence="3 4" key="1">
    <citation type="submission" date="2018-07" db="EMBL/GenBank/DDBJ databases">
        <title>Genome sequence of Rhodococcus rhodnii ATCC 35071 from Rhodnius prolixus.</title>
        <authorList>
            <person name="Patel V."/>
            <person name="Vogel K.J."/>
        </authorList>
    </citation>
    <scope>NUCLEOTIDE SEQUENCE [LARGE SCALE GENOMIC DNA]</scope>
    <source>
        <strain evidence="3 4">ATCC 35071</strain>
    </source>
</reference>
<dbReference type="GO" id="GO:0005524">
    <property type="term" value="F:ATP binding"/>
    <property type="evidence" value="ECO:0007669"/>
    <property type="project" value="InterPro"/>
</dbReference>
<dbReference type="Pfam" id="PF08245">
    <property type="entry name" value="Mur_ligase_M"/>
    <property type="match status" value="1"/>
</dbReference>
<dbReference type="PRINTS" id="PR01758">
    <property type="entry name" value="CAPSULEPROTB"/>
</dbReference>
<sequence>MTRSFLALAFLTLVGVALLLYWRIAIRAHQRRLRQLDVRVHVNGIRGKSTVTRLVAGVLREGGYVTVAKTTGSAARVIGPSGEETPIFRRGAANINEQIDVVAEHVREDVEALVIECMAVRPLYQQYSQEYMVRSDITVITNVREDHQEEMGETLEEIADSMSVTIPRGGIVVTAEDREHLRERLAQRTRLGAGLRRSRGGVRRGHARIRLPPVQVERRDRARDRTTHRRRQADSPRGHVEVGARRRRRPVALLRHSRQAGAVGSDVRGQRPRERRPDLRDVEGPVPVRRNGDRHPEQPARSRPASRVVRAHGSRRSVGSPRPRRHVRCVRGHRDQNDGLARLRTRTDPSHGRDGATRPRPDPGHGCGSRLRSHGRARRDDQHPHRPGGTAHRALRAAAWRRPSRRTRPLPRSATGTRRCGPAAARRRTPPLRRARVAGPRDGDGRARCSSMTSRRRSSESRW</sequence>
<dbReference type="InterPro" id="IPR013221">
    <property type="entry name" value="Mur_ligase_cen"/>
</dbReference>
<feature type="compositionally biased region" description="Basic residues" evidence="1">
    <location>
        <begin position="245"/>
        <end position="258"/>
    </location>
</feature>
<evidence type="ECO:0000313" key="4">
    <source>
        <dbReference type="Proteomes" id="UP000471120"/>
    </source>
</evidence>
<evidence type="ECO:0000259" key="2">
    <source>
        <dbReference type="Pfam" id="PF08245"/>
    </source>
</evidence>
<organism evidence="3 4">
    <name type="scientific">Rhodococcus rhodnii</name>
    <dbReference type="NCBI Taxonomy" id="38312"/>
    <lineage>
        <taxon>Bacteria</taxon>
        <taxon>Bacillati</taxon>
        <taxon>Actinomycetota</taxon>
        <taxon>Actinomycetes</taxon>
        <taxon>Mycobacteriales</taxon>
        <taxon>Nocardiaceae</taxon>
        <taxon>Rhodococcus</taxon>
    </lineage>
</organism>
<dbReference type="GO" id="GO:0016881">
    <property type="term" value="F:acid-amino acid ligase activity"/>
    <property type="evidence" value="ECO:0007669"/>
    <property type="project" value="InterPro"/>
</dbReference>
<dbReference type="PANTHER" id="PTHR43445">
    <property type="entry name" value="UDP-N-ACETYLMURAMATE--L-ALANINE LIGASE-RELATED"/>
    <property type="match status" value="1"/>
</dbReference>
<feature type="compositionally biased region" description="Low complexity" evidence="1">
    <location>
        <begin position="410"/>
        <end position="424"/>
    </location>
</feature>
<dbReference type="Gene3D" id="3.40.1190.10">
    <property type="entry name" value="Mur-like, catalytic domain"/>
    <property type="match status" value="1"/>
</dbReference>